<feature type="compositionally biased region" description="Low complexity" evidence="1">
    <location>
        <begin position="392"/>
        <end position="427"/>
    </location>
</feature>
<dbReference type="PANTHER" id="PTHR33737">
    <property type="entry name" value="OS05G0121800 PROTEIN"/>
    <property type="match status" value="1"/>
</dbReference>
<feature type="region of interest" description="Disordered" evidence="1">
    <location>
        <begin position="168"/>
        <end position="366"/>
    </location>
</feature>
<feature type="compositionally biased region" description="Polar residues" evidence="1">
    <location>
        <begin position="573"/>
        <end position="593"/>
    </location>
</feature>
<comment type="caution">
    <text evidence="2">The sequence shown here is derived from an EMBL/GenBank/DDBJ whole genome shotgun (WGS) entry which is preliminary data.</text>
</comment>
<feature type="compositionally biased region" description="Polar residues" evidence="1">
    <location>
        <begin position="220"/>
        <end position="234"/>
    </location>
</feature>
<feature type="compositionally biased region" description="Low complexity" evidence="1">
    <location>
        <begin position="553"/>
        <end position="572"/>
    </location>
</feature>
<feature type="compositionally biased region" description="Polar residues" evidence="1">
    <location>
        <begin position="331"/>
        <end position="340"/>
    </location>
</feature>
<feature type="compositionally biased region" description="Polar residues" evidence="1">
    <location>
        <begin position="246"/>
        <end position="255"/>
    </location>
</feature>
<evidence type="ECO:0000313" key="3">
    <source>
        <dbReference type="Proteomes" id="UP001168098"/>
    </source>
</evidence>
<feature type="compositionally biased region" description="Low complexity" evidence="1">
    <location>
        <begin position="316"/>
        <end position="330"/>
    </location>
</feature>
<proteinExistence type="predicted"/>
<feature type="region of interest" description="Disordered" evidence="1">
    <location>
        <begin position="392"/>
        <end position="480"/>
    </location>
</feature>
<dbReference type="Proteomes" id="UP001168098">
    <property type="component" value="Unassembled WGS sequence"/>
</dbReference>
<dbReference type="EMBL" id="JARBHA010000008">
    <property type="protein sequence ID" value="KAJ9694522.1"/>
    <property type="molecule type" value="Genomic_DNA"/>
</dbReference>
<feature type="compositionally biased region" description="Polar residues" evidence="1">
    <location>
        <begin position="523"/>
        <end position="538"/>
    </location>
</feature>
<organism evidence="2 3">
    <name type="scientific">Vitis rotundifolia</name>
    <name type="common">Muscadine grape</name>
    <dbReference type="NCBI Taxonomy" id="103349"/>
    <lineage>
        <taxon>Eukaryota</taxon>
        <taxon>Viridiplantae</taxon>
        <taxon>Streptophyta</taxon>
        <taxon>Embryophyta</taxon>
        <taxon>Tracheophyta</taxon>
        <taxon>Spermatophyta</taxon>
        <taxon>Magnoliopsida</taxon>
        <taxon>eudicotyledons</taxon>
        <taxon>Gunneridae</taxon>
        <taxon>Pentapetalae</taxon>
        <taxon>rosids</taxon>
        <taxon>Vitales</taxon>
        <taxon>Vitaceae</taxon>
        <taxon>Viteae</taxon>
        <taxon>Vitis</taxon>
    </lineage>
</organism>
<accession>A0AA39DUE4</accession>
<name>A0AA39DUE4_VITRO</name>
<dbReference type="PANTHER" id="PTHR33737:SF2">
    <property type="entry name" value="OS12G0102700 PROTEIN"/>
    <property type="match status" value="1"/>
</dbReference>
<sequence length="699" mass="73970">MDAVKERDDEVKGLSLIDVCSEDDSLISQSSENQQEHRIFEFPDAVDASKAEDSADIVDQRDQVSQLSESLEPERTQKIGKCNLRKSLAWDSAFFTSAGVLEPEELSSMIEGVDRDGKHSLPRIQEDDLRRSTDSISTMESDSLTLESLEADLFEDVRASIQKSRIRSNVTHSKNSKAGTGEMEASKKVDVASQKKVQPKAASGMQGSGKMIKQGPVRPQVTQPVASSRQSISSLPRPPKIISRANPISTASTKRASLGANSLRMEKDSAKSSIGRGAPGSKMTGLSESHGFVPRPTQSSKSSSKRSLPAAKTEPTTSSSSFDSSGSTPSDNIGKSSTNTMRRKFDSRTSNPPPSGSTLKTPTRTAVRNKTLSANSHISAYLMSTAKLSSSMSPASSVSEWSTESSSSTSTVNQRSSNSTASLGTSSPCKGVCEDRNASHTVGPENQVTGLLSQSVKKSTTGTGTLHHPASTKPSGLRMPSPKIGFFDGAKSMVRTPNGSMQSHSGVPSSLPKVGAGFCSPKGTSNKGKQGNFQTVRTVTPVGNIKPNTQKNSLSMKPSSPLPQQQPSKVSSASKSVRNCAGQSPEIQGNISPKANGESHSKAEEAGLGGVDRAKHDPVSGLISGKNGSQEDIKITPVKGDGPHSIYNSTTVELSTTMRVPFAVNNPFCNGDFPTGLTIEMVEKADTSPFLDSTLKENS</sequence>
<feature type="compositionally biased region" description="Polar residues" evidence="1">
    <location>
        <begin position="356"/>
        <end position="366"/>
    </location>
</feature>
<dbReference type="AlphaFoldDB" id="A0AA39DUE4"/>
<reference evidence="2 3" key="1">
    <citation type="journal article" date="2023" name="BMC Biotechnol.">
        <title>Vitis rotundifolia cv Carlos genome sequencing.</title>
        <authorList>
            <person name="Huff M."/>
            <person name="Hulse-Kemp A."/>
            <person name="Scheffler B."/>
            <person name="Youngblood R."/>
            <person name="Simpson S."/>
            <person name="Babiker E."/>
            <person name="Staton M."/>
        </authorList>
    </citation>
    <scope>NUCLEOTIDE SEQUENCE [LARGE SCALE GENOMIC DNA]</scope>
    <source>
        <tissue evidence="2">Leaf</tissue>
    </source>
</reference>
<feature type="compositionally biased region" description="Polar residues" evidence="1">
    <location>
        <begin position="444"/>
        <end position="464"/>
    </location>
</feature>
<feature type="compositionally biased region" description="Polar residues" evidence="1">
    <location>
        <begin position="168"/>
        <end position="178"/>
    </location>
</feature>
<dbReference type="InterPro" id="IPR045882">
    <property type="entry name" value="GPT1/2"/>
</dbReference>
<gene>
    <name evidence="2" type="ORF">PVL29_010153</name>
</gene>
<evidence type="ECO:0000313" key="2">
    <source>
        <dbReference type="EMBL" id="KAJ9694522.1"/>
    </source>
</evidence>
<evidence type="ECO:0000256" key="1">
    <source>
        <dbReference type="SAM" id="MobiDB-lite"/>
    </source>
</evidence>
<keyword evidence="3" id="KW-1185">Reference proteome</keyword>
<protein>
    <submittedName>
        <fullName evidence="2">Uncharacterized protein</fullName>
    </submittedName>
</protein>
<dbReference type="GO" id="GO:0008017">
    <property type="term" value="F:microtubule binding"/>
    <property type="evidence" value="ECO:0007669"/>
    <property type="project" value="InterPro"/>
</dbReference>
<feature type="region of interest" description="Disordered" evidence="1">
    <location>
        <begin position="621"/>
        <end position="640"/>
    </location>
</feature>
<feature type="region of interest" description="Disordered" evidence="1">
    <location>
        <begin position="523"/>
        <end position="614"/>
    </location>
</feature>